<gene>
    <name evidence="2" type="ORF">C884_00973</name>
</gene>
<dbReference type="STRING" id="71999.KPaMU14_00395"/>
<dbReference type="InterPro" id="IPR012544">
    <property type="entry name" value="PHb"/>
</dbReference>
<dbReference type="Gene3D" id="2.30.29.50">
    <property type="entry name" value="Bacterial Pleckstrin homology domain"/>
    <property type="match status" value="1"/>
</dbReference>
<keyword evidence="3" id="KW-1185">Reference proteome</keyword>
<comment type="caution">
    <text evidence="2">The sequence shown here is derived from an EMBL/GenBank/DDBJ whole genome shotgun (WGS) entry which is preliminary data.</text>
</comment>
<dbReference type="SUPFAM" id="SSF50729">
    <property type="entry name" value="PH domain-like"/>
    <property type="match status" value="1"/>
</dbReference>
<sequence>MPEFTFMREIQIPQDIFPLLIQGEQPVCAFATFRDGSVFTNKRLILRDVQGMTGNKVQVMSLPYSQIVSWASENAGTFDADSELTLNTRAGIFKLNLRGGIDVRALDNLIAQVVLV</sequence>
<evidence type="ECO:0000313" key="2">
    <source>
        <dbReference type="EMBL" id="EME35972.1"/>
    </source>
</evidence>
<name>M2WBY1_9MICC</name>
<proteinExistence type="predicted"/>
<dbReference type="AlphaFoldDB" id="M2WBY1"/>
<dbReference type="Pfam" id="PF08000">
    <property type="entry name" value="bPH_1"/>
    <property type="match status" value="1"/>
</dbReference>
<evidence type="ECO:0000259" key="1">
    <source>
        <dbReference type="Pfam" id="PF08000"/>
    </source>
</evidence>
<dbReference type="Proteomes" id="UP000009877">
    <property type="component" value="Unassembled WGS sequence"/>
</dbReference>
<dbReference type="CDD" id="cd13225">
    <property type="entry name" value="PH-like_bacteria"/>
    <property type="match status" value="1"/>
</dbReference>
<feature type="domain" description="Bacterial Pleckstrin homology" evidence="1">
    <location>
        <begin position="7"/>
        <end position="114"/>
    </location>
</feature>
<organism evidence="2 3">
    <name type="scientific">Kocuria palustris PEL</name>
    <dbReference type="NCBI Taxonomy" id="1236550"/>
    <lineage>
        <taxon>Bacteria</taxon>
        <taxon>Bacillati</taxon>
        <taxon>Actinomycetota</taxon>
        <taxon>Actinomycetes</taxon>
        <taxon>Micrococcales</taxon>
        <taxon>Micrococcaceae</taxon>
        <taxon>Kocuria</taxon>
    </lineage>
</organism>
<protein>
    <recommendedName>
        <fullName evidence="1">Bacterial Pleckstrin homology domain-containing protein</fullName>
    </recommendedName>
</protein>
<dbReference type="InterPro" id="IPR037063">
    <property type="entry name" value="PHb_sf"/>
</dbReference>
<dbReference type="RefSeq" id="WP_006215402.1">
    <property type="nucleotide sequence ID" value="NZ_ANHZ02000019.1"/>
</dbReference>
<reference evidence="2 3" key="1">
    <citation type="journal article" date="2014" name="Genome Announc.">
        <title>Draft Genome Sequence of Kocuria palustris PEL.</title>
        <authorList>
            <person name="Sharma G."/>
            <person name="Khatri I."/>
            <person name="Subramanian S."/>
        </authorList>
    </citation>
    <scope>NUCLEOTIDE SEQUENCE [LARGE SCALE GENOMIC DNA]</scope>
    <source>
        <strain evidence="2 3">PEL</strain>
    </source>
</reference>
<evidence type="ECO:0000313" key="3">
    <source>
        <dbReference type="Proteomes" id="UP000009877"/>
    </source>
</evidence>
<accession>M2WBY1</accession>
<dbReference type="EMBL" id="ANHZ02000019">
    <property type="protein sequence ID" value="EME35972.1"/>
    <property type="molecule type" value="Genomic_DNA"/>
</dbReference>